<sequence length="227" mass="27475">MKSKILFPLLLFSVFINAQNELDKTDKIIDEMCLNFKSTENLNDSLRIESLTQKFILPYLSQFSDSDYENKIENLYFRFQKRCEYFRDYLQRISPPQGENWMKLNAKPEIKVSDKEINQFKNNSNFYYFEYSGEKTLVNTDKKYWTEIFEDGTSSKLLYTWLGKNKFELEFIESNNNTRKNFSKKGDKYFYEIINKENNYYWVIVEIPGQSEILKFKLFNEKLNFLH</sequence>
<evidence type="ECO:0008006" key="4">
    <source>
        <dbReference type="Google" id="ProtNLM"/>
    </source>
</evidence>
<feature type="chain" id="PRO_5016854958" description="GLPGLI family protein" evidence="1">
    <location>
        <begin position="19"/>
        <end position="227"/>
    </location>
</feature>
<organism evidence="2 3">
    <name type="scientific">Chryseobacterium indoltheticum</name>
    <dbReference type="NCBI Taxonomy" id="254"/>
    <lineage>
        <taxon>Bacteria</taxon>
        <taxon>Pseudomonadati</taxon>
        <taxon>Bacteroidota</taxon>
        <taxon>Flavobacteriia</taxon>
        <taxon>Flavobacteriales</taxon>
        <taxon>Weeksellaceae</taxon>
        <taxon>Chryseobacterium group</taxon>
        <taxon>Chryseobacterium</taxon>
    </lineage>
</organism>
<evidence type="ECO:0000313" key="2">
    <source>
        <dbReference type="EMBL" id="SUX42884.1"/>
    </source>
</evidence>
<protein>
    <recommendedName>
        <fullName evidence="4">GLPGLI family protein</fullName>
    </recommendedName>
</protein>
<gene>
    <name evidence="2" type="ORF">NCTC13532_00121</name>
</gene>
<proteinExistence type="predicted"/>
<keyword evidence="1" id="KW-0732">Signal</keyword>
<dbReference type="EMBL" id="UFVR01000004">
    <property type="protein sequence ID" value="SUX42884.1"/>
    <property type="molecule type" value="Genomic_DNA"/>
</dbReference>
<feature type="signal peptide" evidence="1">
    <location>
        <begin position="1"/>
        <end position="18"/>
    </location>
</feature>
<name>A0A381F8V9_9FLAO</name>
<dbReference type="Proteomes" id="UP000254282">
    <property type="component" value="Unassembled WGS sequence"/>
</dbReference>
<accession>A0A381F8V9</accession>
<dbReference type="RefSeq" id="WP_115618825.1">
    <property type="nucleotide sequence ID" value="NZ_UFVR01000004.1"/>
</dbReference>
<evidence type="ECO:0000313" key="3">
    <source>
        <dbReference type="Proteomes" id="UP000254282"/>
    </source>
</evidence>
<reference evidence="2 3" key="1">
    <citation type="submission" date="2018-06" db="EMBL/GenBank/DDBJ databases">
        <authorList>
            <consortium name="Pathogen Informatics"/>
            <person name="Doyle S."/>
        </authorList>
    </citation>
    <scope>NUCLEOTIDE SEQUENCE [LARGE SCALE GENOMIC DNA]</scope>
    <source>
        <strain evidence="2 3">NCTC13532</strain>
    </source>
</reference>
<evidence type="ECO:0000256" key="1">
    <source>
        <dbReference type="SAM" id="SignalP"/>
    </source>
</evidence>
<dbReference type="AlphaFoldDB" id="A0A381F8V9"/>